<dbReference type="EMBL" id="FOCV01000033">
    <property type="protein sequence ID" value="SEP00330.1"/>
    <property type="molecule type" value="Genomic_DNA"/>
</dbReference>
<dbReference type="AlphaFoldDB" id="A0A1H8UAS2"/>
<evidence type="ECO:0000313" key="2">
    <source>
        <dbReference type="EMBL" id="SEP00330.1"/>
    </source>
</evidence>
<gene>
    <name evidence="1" type="ORF">RTCCBAU85039_5521</name>
    <name evidence="2" type="ORF">SAMN05216228_10339</name>
</gene>
<dbReference type="Proteomes" id="UP000198939">
    <property type="component" value="Unassembled WGS sequence"/>
</dbReference>
<reference evidence="3" key="2">
    <citation type="submission" date="2016-10" db="EMBL/GenBank/DDBJ databases">
        <authorList>
            <person name="Wibberg D."/>
        </authorList>
    </citation>
    <scope>NUCLEOTIDE SEQUENCE [LARGE SCALE GENOMIC DNA]</scope>
</reference>
<dbReference type="Proteomes" id="UP000183063">
    <property type="component" value="Unassembled WGS sequence"/>
</dbReference>
<dbReference type="Pfam" id="PF04229">
    <property type="entry name" value="GrpB"/>
    <property type="match status" value="1"/>
</dbReference>
<sequence length="54" mass="5608">MRAAQAGAYIHHIGSTAASGLAARDIIDIQLTVDGLGKGDSAAFEQEVLDAVRR</sequence>
<name>A0A1H8UAS2_9HYPH</name>
<evidence type="ECO:0000313" key="4">
    <source>
        <dbReference type="Proteomes" id="UP000198939"/>
    </source>
</evidence>
<evidence type="ECO:0000313" key="3">
    <source>
        <dbReference type="Proteomes" id="UP000183063"/>
    </source>
</evidence>
<reference evidence="1" key="1">
    <citation type="submission" date="2016-10" db="EMBL/GenBank/DDBJ databases">
        <authorList>
            <person name="de Groot N.N."/>
        </authorList>
    </citation>
    <scope>NUCLEOTIDE SEQUENCE [LARGE SCALE GENOMIC DNA]</scope>
    <source>
        <strain evidence="1">CCBAU85039</strain>
    </source>
</reference>
<dbReference type="SUPFAM" id="SSF81301">
    <property type="entry name" value="Nucleotidyltransferase"/>
    <property type="match status" value="1"/>
</dbReference>
<dbReference type="InterPro" id="IPR043519">
    <property type="entry name" value="NT_sf"/>
</dbReference>
<organism evidence="1 3">
    <name type="scientific">Rhizobium tibeticum</name>
    <dbReference type="NCBI Taxonomy" id="501024"/>
    <lineage>
        <taxon>Bacteria</taxon>
        <taxon>Pseudomonadati</taxon>
        <taxon>Pseudomonadota</taxon>
        <taxon>Alphaproteobacteria</taxon>
        <taxon>Hyphomicrobiales</taxon>
        <taxon>Rhizobiaceae</taxon>
        <taxon>Rhizobium/Agrobacterium group</taxon>
        <taxon>Rhizobium</taxon>
    </lineage>
</organism>
<accession>A0A1H8UAS2</accession>
<dbReference type="Gene3D" id="3.30.460.10">
    <property type="entry name" value="Beta Polymerase, domain 2"/>
    <property type="match status" value="1"/>
</dbReference>
<keyword evidence="4" id="KW-1185">Reference proteome</keyword>
<protein>
    <submittedName>
        <fullName evidence="1 2">Dephospho-CoA kinase</fullName>
    </submittedName>
</protein>
<evidence type="ECO:0000313" key="1">
    <source>
        <dbReference type="EMBL" id="SEI16931.1"/>
    </source>
</evidence>
<keyword evidence="1" id="KW-0418">Kinase</keyword>
<dbReference type="EMBL" id="FNXB01000042">
    <property type="protein sequence ID" value="SEI16931.1"/>
    <property type="molecule type" value="Genomic_DNA"/>
</dbReference>
<dbReference type="InterPro" id="IPR007344">
    <property type="entry name" value="GrpB/CoaE"/>
</dbReference>
<keyword evidence="1" id="KW-0808">Transferase</keyword>
<proteinExistence type="predicted"/>
<dbReference type="STRING" id="501024.RTCCBAU85039_5521"/>
<dbReference type="GO" id="GO:0016301">
    <property type="term" value="F:kinase activity"/>
    <property type="evidence" value="ECO:0007669"/>
    <property type="project" value="UniProtKB-KW"/>
</dbReference>
<reference evidence="2 4" key="3">
    <citation type="submission" date="2016-10" db="EMBL/GenBank/DDBJ databases">
        <authorList>
            <person name="Varghese N."/>
            <person name="Submissions S."/>
        </authorList>
    </citation>
    <scope>NUCLEOTIDE SEQUENCE [LARGE SCALE GENOMIC DNA]</scope>
    <source>
        <strain evidence="2 4">CGMCC 1.7071</strain>
    </source>
</reference>